<gene>
    <name evidence="2" type="ORF">MAA8898_00497</name>
</gene>
<dbReference type="Proteomes" id="UP000207598">
    <property type="component" value="Unassembled WGS sequence"/>
</dbReference>
<dbReference type="Pfam" id="PF13403">
    <property type="entry name" value="Hint_2"/>
    <property type="match status" value="1"/>
</dbReference>
<protein>
    <recommendedName>
        <fullName evidence="1">Hedgehog/Intein (Hint) domain-containing protein</fullName>
    </recommendedName>
</protein>
<proteinExistence type="predicted"/>
<dbReference type="InterPro" id="IPR011049">
    <property type="entry name" value="Serralysin-like_metalloprot_C"/>
</dbReference>
<evidence type="ECO:0000313" key="3">
    <source>
        <dbReference type="Proteomes" id="UP000207598"/>
    </source>
</evidence>
<dbReference type="SUPFAM" id="SSF51120">
    <property type="entry name" value="beta-Roll"/>
    <property type="match status" value="1"/>
</dbReference>
<feature type="domain" description="Hedgehog/Intein (Hint)" evidence="1">
    <location>
        <begin position="243"/>
        <end position="388"/>
    </location>
</feature>
<name>A0A238JSZ3_9RHOB</name>
<dbReference type="OrthoDB" id="6305173at2"/>
<dbReference type="EMBL" id="FXYF01000001">
    <property type="protein sequence ID" value="SMX33593.1"/>
    <property type="molecule type" value="Genomic_DNA"/>
</dbReference>
<organism evidence="2 3">
    <name type="scientific">Maliponia aquimaris</name>
    <dbReference type="NCBI Taxonomy" id="1673631"/>
    <lineage>
        <taxon>Bacteria</taxon>
        <taxon>Pseudomonadati</taxon>
        <taxon>Pseudomonadota</taxon>
        <taxon>Alphaproteobacteria</taxon>
        <taxon>Rhodobacterales</taxon>
        <taxon>Paracoccaceae</taxon>
        <taxon>Maliponia</taxon>
    </lineage>
</organism>
<keyword evidence="3" id="KW-1185">Reference proteome</keyword>
<dbReference type="Gene3D" id="2.160.20.160">
    <property type="match status" value="1"/>
</dbReference>
<dbReference type="AlphaFoldDB" id="A0A238JSZ3"/>
<dbReference type="PRINTS" id="PR00313">
    <property type="entry name" value="CABNDNGRPT"/>
</dbReference>
<sequence>MATYTIVSATKQVLGPGEIRAGTTINPAEGDVFIISSGANSNVNFSSTNSTPPKFTIQVNDSNANHFQINVGNGLTPKVVVADNVNMSHVDFFASNSNPVTLVAGNGVTMGKFDGSQYGDTIRLGDNFKATGDWNLLGGNDSFVAGDNADFTASKLKGGAGNDTIKFGKGARFGEIDAEGGHDKITLDDHATGQKIVGGSGNDSIWIGSQSRITTVDGGSGDDTLTTQTGNLNATNVENHEVICFARGTRIATATGWTPVELLRPGMAVHSRDHGLVPLLWTGVEEVAAEVLRREHRLRPIRITAGALGPGIPQRDLIVSPQHRILVASDIAMRLFGVAEILVPAKKLLPLPGIRREPARDGARYYHLLFARHEILLAEHAATESLLVTQRYLGVAADWMREEIQQALHGQPGLPAPARRIVQRKSDLHELLKWHRKTAKPIQTVPHDAALPAWPAVPAPLHGAAAARAAAAVLIAQSGS</sequence>
<reference evidence="2 3" key="1">
    <citation type="submission" date="2017-05" db="EMBL/GenBank/DDBJ databases">
        <authorList>
            <person name="Song R."/>
            <person name="Chenine A.L."/>
            <person name="Ruprecht R.M."/>
        </authorList>
    </citation>
    <scope>NUCLEOTIDE SEQUENCE [LARGE SCALE GENOMIC DNA]</scope>
    <source>
        <strain evidence="2 3">CECT 8898</strain>
    </source>
</reference>
<evidence type="ECO:0000259" key="1">
    <source>
        <dbReference type="Pfam" id="PF13403"/>
    </source>
</evidence>
<dbReference type="InterPro" id="IPR036844">
    <property type="entry name" value="Hint_dom_sf"/>
</dbReference>
<dbReference type="RefSeq" id="WP_094019361.1">
    <property type="nucleotide sequence ID" value="NZ_FXYF01000001.1"/>
</dbReference>
<accession>A0A238JSZ3</accession>
<dbReference type="SUPFAM" id="SSF51294">
    <property type="entry name" value="Hedgehog/intein (Hint) domain"/>
    <property type="match status" value="1"/>
</dbReference>
<dbReference type="InterPro" id="IPR028992">
    <property type="entry name" value="Hedgehog/Intein_dom"/>
</dbReference>
<evidence type="ECO:0000313" key="2">
    <source>
        <dbReference type="EMBL" id="SMX33593.1"/>
    </source>
</evidence>